<dbReference type="CDD" id="cd01031">
    <property type="entry name" value="EriC"/>
    <property type="match status" value="1"/>
</dbReference>
<dbReference type="InterPro" id="IPR006037">
    <property type="entry name" value="RCK_C"/>
</dbReference>
<feature type="transmembrane region" description="Helical" evidence="10">
    <location>
        <begin position="57"/>
        <end position="78"/>
    </location>
</feature>
<proteinExistence type="predicted"/>
<reference evidence="13" key="1">
    <citation type="journal article" date="2019" name="Int. J. Syst. Evol. Microbiol.">
        <title>The Global Catalogue of Microorganisms (GCM) 10K type strain sequencing project: providing services to taxonomists for standard genome sequencing and annotation.</title>
        <authorList>
            <consortium name="The Broad Institute Genomics Platform"/>
            <consortium name="The Broad Institute Genome Sequencing Center for Infectious Disease"/>
            <person name="Wu L."/>
            <person name="Ma J."/>
        </authorList>
    </citation>
    <scope>NUCLEOTIDE SEQUENCE [LARGE SCALE GENOMIC DNA]</scope>
    <source>
        <strain evidence="13">JCM 1405</strain>
    </source>
</reference>
<organism evidence="12 13">
    <name type="scientific">Clostridium malenominatum</name>
    <dbReference type="NCBI Taxonomy" id="1539"/>
    <lineage>
        <taxon>Bacteria</taxon>
        <taxon>Bacillati</taxon>
        <taxon>Bacillota</taxon>
        <taxon>Clostridia</taxon>
        <taxon>Eubacteriales</taxon>
        <taxon>Clostridiaceae</taxon>
        <taxon>Clostridium</taxon>
    </lineage>
</organism>
<dbReference type="SUPFAM" id="SSF81340">
    <property type="entry name" value="Clc chloride channel"/>
    <property type="match status" value="1"/>
</dbReference>
<dbReference type="InterPro" id="IPR001807">
    <property type="entry name" value="ClC"/>
</dbReference>
<feature type="transmembrane region" description="Helical" evidence="10">
    <location>
        <begin position="186"/>
        <end position="208"/>
    </location>
</feature>
<feature type="transmembrane region" description="Helical" evidence="10">
    <location>
        <begin position="154"/>
        <end position="179"/>
    </location>
</feature>
<name>A0ABP3TWU8_9CLOT</name>
<dbReference type="PANTHER" id="PTHR43427">
    <property type="entry name" value="CHLORIDE CHANNEL PROTEIN CLC-E"/>
    <property type="match status" value="1"/>
</dbReference>
<dbReference type="Pfam" id="PF02080">
    <property type="entry name" value="TrkA_C"/>
    <property type="match status" value="1"/>
</dbReference>
<keyword evidence="3 10" id="KW-0812">Transmembrane</keyword>
<evidence type="ECO:0000256" key="8">
    <source>
        <dbReference type="ARBA" id="ARBA00023214"/>
    </source>
</evidence>
<dbReference type="InterPro" id="IPR036721">
    <property type="entry name" value="RCK_C_sf"/>
</dbReference>
<feature type="transmembrane region" description="Helical" evidence="10">
    <location>
        <begin position="269"/>
        <end position="289"/>
    </location>
</feature>
<feature type="domain" description="RCK C-terminal" evidence="11">
    <location>
        <begin position="431"/>
        <end position="512"/>
    </location>
</feature>
<evidence type="ECO:0000256" key="9">
    <source>
        <dbReference type="ARBA" id="ARBA00023303"/>
    </source>
</evidence>
<evidence type="ECO:0000313" key="12">
    <source>
        <dbReference type="EMBL" id="GAA0719581.1"/>
    </source>
</evidence>
<keyword evidence="6 10" id="KW-0472">Membrane</keyword>
<keyword evidence="8" id="KW-0868">Chloride</keyword>
<feature type="transmembrane region" description="Helical" evidence="10">
    <location>
        <begin position="20"/>
        <end position="37"/>
    </location>
</feature>
<evidence type="ECO:0000256" key="7">
    <source>
        <dbReference type="ARBA" id="ARBA00023173"/>
    </source>
</evidence>
<dbReference type="RefSeq" id="WP_343766880.1">
    <property type="nucleotide sequence ID" value="NZ_BAAACF010000001.1"/>
</dbReference>
<gene>
    <name evidence="12" type="ORF">GCM10008905_07820</name>
</gene>
<evidence type="ECO:0000256" key="4">
    <source>
        <dbReference type="ARBA" id="ARBA00022989"/>
    </source>
</evidence>
<dbReference type="PANTHER" id="PTHR43427:SF6">
    <property type="entry name" value="CHLORIDE CHANNEL PROTEIN CLC-E"/>
    <property type="match status" value="1"/>
</dbReference>
<keyword evidence="7" id="KW-0869">Chloride channel</keyword>
<keyword evidence="13" id="KW-1185">Reference proteome</keyword>
<keyword evidence="9" id="KW-0407">Ion channel</keyword>
<sequence>MKELIKHYWNFKFKVAMESILVGLLSGIVIVAFRILLNKISELRNEILLFLKSSSTIYILGWFSLLIVVAIILGKIVVKLPMIKGSGIPQVKGVLMRQLKMDWLRELIGKFFGGAIGPGLGLSLGREGPSIQLGSQVALGVSRILKRPHMEEKYLITSGASAGLAAAFNAPLAGVVFALEELHKNFTPLILISTMGASLVANLVSSKFFGLGPTFKFYNLTPLPINKYLFLIPLGVIAAFLGGFFNYSILKVQKTYENMNKIKNIYKPIIPFVMAGILGLIMPEMLGGGHELVEKLGEHEFLVMTLIIFIVVKFLFTIICFGSGVPGGIFLPLLVIGALIGKTYGIILTEYFSLPSNYVINFMVLAMAAYFTAITRAPITGSILILEMTNSFNNFLELMVVVAVAYLVVDFLEVQPIYDALLEKMLQKSGKNTLVGEKGKKVIIEIPISIGSELEYKQIKEVLWPEGCLIVGINRLDSDIIPKGETKILEGDRLIILTDEEVACKVKHKLISMGEENIRNAQL</sequence>
<evidence type="ECO:0000259" key="11">
    <source>
        <dbReference type="PROSITE" id="PS51202"/>
    </source>
</evidence>
<dbReference type="Gene3D" id="1.10.3080.10">
    <property type="entry name" value="Clc chloride channel"/>
    <property type="match status" value="1"/>
</dbReference>
<dbReference type="Gene3D" id="3.30.70.1450">
    <property type="entry name" value="Regulator of K+ conductance, C-terminal domain"/>
    <property type="match status" value="1"/>
</dbReference>
<evidence type="ECO:0000256" key="2">
    <source>
        <dbReference type="ARBA" id="ARBA00022448"/>
    </source>
</evidence>
<accession>A0ABP3TWU8</accession>
<evidence type="ECO:0000256" key="1">
    <source>
        <dbReference type="ARBA" id="ARBA00004141"/>
    </source>
</evidence>
<feature type="transmembrane region" description="Helical" evidence="10">
    <location>
        <begin position="391"/>
        <end position="409"/>
    </location>
</feature>
<dbReference type="PRINTS" id="PR00762">
    <property type="entry name" value="CLCHANNEL"/>
</dbReference>
<evidence type="ECO:0000256" key="6">
    <source>
        <dbReference type="ARBA" id="ARBA00023136"/>
    </source>
</evidence>
<dbReference type="InterPro" id="IPR014743">
    <property type="entry name" value="Cl-channel_core"/>
</dbReference>
<evidence type="ECO:0000313" key="13">
    <source>
        <dbReference type="Proteomes" id="UP001500339"/>
    </source>
</evidence>
<dbReference type="SUPFAM" id="SSF116726">
    <property type="entry name" value="TrkA C-terminal domain-like"/>
    <property type="match status" value="1"/>
</dbReference>
<dbReference type="EMBL" id="BAAACF010000001">
    <property type="protein sequence ID" value="GAA0719581.1"/>
    <property type="molecule type" value="Genomic_DNA"/>
</dbReference>
<keyword evidence="4 10" id="KW-1133">Transmembrane helix</keyword>
<protein>
    <submittedName>
        <fullName evidence="12">ClC family H(+)/Cl(-) exchange transporter</fullName>
    </submittedName>
</protein>
<feature type="transmembrane region" description="Helical" evidence="10">
    <location>
        <begin position="329"/>
        <end position="352"/>
    </location>
</feature>
<dbReference type="PROSITE" id="PS51202">
    <property type="entry name" value="RCK_C"/>
    <property type="match status" value="1"/>
</dbReference>
<feature type="transmembrane region" description="Helical" evidence="10">
    <location>
        <begin position="228"/>
        <end position="249"/>
    </location>
</feature>
<comment type="caution">
    <text evidence="12">The sequence shown here is derived from an EMBL/GenBank/DDBJ whole genome shotgun (WGS) entry which is preliminary data.</text>
</comment>
<dbReference type="Proteomes" id="UP001500339">
    <property type="component" value="Unassembled WGS sequence"/>
</dbReference>
<evidence type="ECO:0000256" key="3">
    <source>
        <dbReference type="ARBA" id="ARBA00022692"/>
    </source>
</evidence>
<feature type="transmembrane region" description="Helical" evidence="10">
    <location>
        <begin position="301"/>
        <end position="322"/>
    </location>
</feature>
<keyword evidence="5" id="KW-0406">Ion transport</keyword>
<dbReference type="Pfam" id="PF00654">
    <property type="entry name" value="Voltage_CLC"/>
    <property type="match status" value="1"/>
</dbReference>
<comment type="subcellular location">
    <subcellularLocation>
        <location evidence="1">Membrane</location>
        <topology evidence="1">Multi-pass membrane protein</topology>
    </subcellularLocation>
</comment>
<dbReference type="InterPro" id="IPR050368">
    <property type="entry name" value="ClC-type_chloride_channel"/>
</dbReference>
<evidence type="ECO:0000256" key="5">
    <source>
        <dbReference type="ARBA" id="ARBA00023065"/>
    </source>
</evidence>
<feature type="transmembrane region" description="Helical" evidence="10">
    <location>
        <begin position="358"/>
        <end position="379"/>
    </location>
</feature>
<keyword evidence="2" id="KW-0813">Transport</keyword>
<evidence type="ECO:0000256" key="10">
    <source>
        <dbReference type="SAM" id="Phobius"/>
    </source>
</evidence>